<dbReference type="EMBL" id="JBHTJM010000010">
    <property type="protein sequence ID" value="MFD0965064.1"/>
    <property type="molecule type" value="Genomic_DNA"/>
</dbReference>
<dbReference type="SUPFAM" id="SSF81901">
    <property type="entry name" value="HCP-like"/>
    <property type="match status" value="1"/>
</dbReference>
<dbReference type="Pfam" id="PF13174">
    <property type="entry name" value="TPR_6"/>
    <property type="match status" value="3"/>
</dbReference>
<feature type="repeat" description="TPR" evidence="1">
    <location>
        <begin position="612"/>
        <end position="645"/>
    </location>
</feature>
<dbReference type="PROSITE" id="PS50005">
    <property type="entry name" value="TPR"/>
    <property type="match status" value="5"/>
</dbReference>
<accession>A0ABW3I5B6</accession>
<evidence type="ECO:0000313" key="4">
    <source>
        <dbReference type="Proteomes" id="UP001596997"/>
    </source>
</evidence>
<dbReference type="Gene3D" id="1.25.40.10">
    <property type="entry name" value="Tetratricopeptide repeat domain"/>
    <property type="match status" value="8"/>
</dbReference>
<gene>
    <name evidence="3" type="ORF">ACFQ1O_13690</name>
</gene>
<dbReference type="Pfam" id="PF12895">
    <property type="entry name" value="ANAPC3"/>
    <property type="match status" value="1"/>
</dbReference>
<dbReference type="InterPro" id="IPR011990">
    <property type="entry name" value="TPR-like_helical_dom_sf"/>
</dbReference>
<dbReference type="SUPFAM" id="SSF48452">
    <property type="entry name" value="TPR-like"/>
    <property type="match status" value="4"/>
</dbReference>
<evidence type="ECO:0000256" key="2">
    <source>
        <dbReference type="SAM" id="Coils"/>
    </source>
</evidence>
<dbReference type="InterPro" id="IPR006597">
    <property type="entry name" value="Sel1-like"/>
</dbReference>
<dbReference type="SMART" id="SM00671">
    <property type="entry name" value="SEL1"/>
    <property type="match status" value="3"/>
</dbReference>
<dbReference type="InterPro" id="IPR019734">
    <property type="entry name" value="TPR_rpt"/>
</dbReference>
<reference evidence="4" key="1">
    <citation type="journal article" date="2019" name="Int. J. Syst. Evol. Microbiol.">
        <title>The Global Catalogue of Microorganisms (GCM) 10K type strain sequencing project: providing services to taxonomists for standard genome sequencing and annotation.</title>
        <authorList>
            <consortium name="The Broad Institute Genomics Platform"/>
            <consortium name="The Broad Institute Genome Sequencing Center for Infectious Disease"/>
            <person name="Wu L."/>
            <person name="Ma J."/>
        </authorList>
    </citation>
    <scope>NUCLEOTIDE SEQUENCE [LARGE SCALE GENOMIC DNA]</scope>
    <source>
        <strain evidence="4">CCUG 62114</strain>
    </source>
</reference>
<comment type="caution">
    <text evidence="3">The sequence shown here is derived from an EMBL/GenBank/DDBJ whole genome shotgun (WGS) entry which is preliminary data.</text>
</comment>
<proteinExistence type="predicted"/>
<protein>
    <submittedName>
        <fullName evidence="3">Tetratricopeptide repeat protein</fullName>
    </submittedName>
</protein>
<dbReference type="PANTHER" id="PTHR12558:SF13">
    <property type="entry name" value="CELL DIVISION CYCLE PROTEIN 27 HOMOLOG"/>
    <property type="match status" value="1"/>
</dbReference>
<keyword evidence="2" id="KW-0175">Coiled coil</keyword>
<feature type="repeat" description="TPR" evidence="1">
    <location>
        <begin position="315"/>
        <end position="348"/>
    </location>
</feature>
<dbReference type="Pfam" id="PF13432">
    <property type="entry name" value="TPR_16"/>
    <property type="match status" value="1"/>
</dbReference>
<evidence type="ECO:0000256" key="1">
    <source>
        <dbReference type="PROSITE-ProRule" id="PRU00339"/>
    </source>
</evidence>
<feature type="repeat" description="TPR" evidence="1">
    <location>
        <begin position="760"/>
        <end position="793"/>
    </location>
</feature>
<dbReference type="PANTHER" id="PTHR12558">
    <property type="entry name" value="CELL DIVISION CYCLE 16,23,27"/>
    <property type="match status" value="1"/>
</dbReference>
<dbReference type="Proteomes" id="UP001596997">
    <property type="component" value="Unassembled WGS sequence"/>
</dbReference>
<keyword evidence="4" id="KW-1185">Reference proteome</keyword>
<evidence type="ECO:0000313" key="3">
    <source>
        <dbReference type="EMBL" id="MFD0965064.1"/>
    </source>
</evidence>
<sequence length="1015" mass="117789">MIHKNSLLGLFVFGAFALSWGQQTKIYTHDSAPYLKALSLYKAEQYLASQALFQKIKNNSEDELIDADCTYYIANCAVRLNQSGADELITSFVEEYPTSTKKNAAFNDVADYYYGNSKYAHALKWYDQVDESNLTQKEKEPFYFKKGYALFHTNQKKASKKYFNLVEDSKVYGSQAKYYLGYIAYEGDDYQEANTLFDQVKDQEKYQEKMAYFQADMNFKLGKFQQAIDLASQRLPLASDAEERSQLNKIVGESYFNLKEYNKALPYLKEYKGKKGKWTNTDHYQLGYVYYQRHEYEAAISEFNKIIDGKNSVAQNAYYHLAECYVKTGKKQQALNAFKNASEMDFSVEMKQDAWLNYAKLSYEIGNPYQPVPEVLASYMKAYPNDLNNEELENLLIDSYITSKNYKEALVLLEGKGGYNYKVAYQKVAFYRGVELFNEGMFNEAKNHFDKSLKEPRTKNITARSQFWKAECDYLLDNYQEALIGFKQFQQKDSLTKYAEAKNLDYQIAYAYFKQKEYAQAVDGFKNHIEKSKDDIQRLNDSYLRLGDSYFVTTDYWKAMEAYNEAKKLNNIDADYAHFQKAISYGFVGKNQEKINDLKLFLNDFANSQYRDDALFELGNTYVIVNESEKALKTYDDLVYKHPNSSYVSRGMLKQGLVHYNNDSNEQALNKFKQVAVNYPGSAEANQAVATARLIYVDLNRVDEYATWVKTLDFVEVSDADLDNTTYEAAEKQFLQQKTDQAIASFRSYLQSFPNGLHATQAHFYLGQMLYKKDDKEKAIPHYKFVIDQSRNEFTEQALVRLSQLYLENNNWQEVKPVLVRLEAEADFPQNVVFAQSNLMRVNYELAQYDQAVVYAEKVLKNPKNSDAIISDSQVIIARSAIKVGDENKAKIAYEEVQKIAKGSLAAEALYYEAYFENKDSNYEESNKTIQELTKNYSGYKYYAAKSLVLMAKNFYELEDSYQATYILERVIENFTQYEDVVEEAQIELQRIKQLEAKRNSSINVEPLEDNKNQE</sequence>
<keyword evidence="1" id="KW-0802">TPR repeat</keyword>
<dbReference type="SMART" id="SM00028">
    <property type="entry name" value="TPR"/>
    <property type="match status" value="12"/>
</dbReference>
<organism evidence="3 4">
    <name type="scientific">Pseudofulvibacter geojedonensis</name>
    <dbReference type="NCBI Taxonomy" id="1123758"/>
    <lineage>
        <taxon>Bacteria</taxon>
        <taxon>Pseudomonadati</taxon>
        <taxon>Bacteroidota</taxon>
        <taxon>Flavobacteriia</taxon>
        <taxon>Flavobacteriales</taxon>
        <taxon>Flavobacteriaceae</taxon>
        <taxon>Pseudofulvibacter</taxon>
    </lineage>
</organism>
<feature type="repeat" description="TPR" evidence="1">
    <location>
        <begin position="540"/>
        <end position="573"/>
    </location>
</feature>
<name>A0ABW3I5B6_9FLAO</name>
<feature type="repeat" description="TPR" evidence="1">
    <location>
        <begin position="280"/>
        <end position="313"/>
    </location>
</feature>
<feature type="coiled-coil region" evidence="2">
    <location>
        <begin position="968"/>
        <end position="998"/>
    </location>
</feature>
<dbReference type="RefSeq" id="WP_377716844.1">
    <property type="nucleotide sequence ID" value="NZ_JBHTJM010000010.1"/>
</dbReference>